<evidence type="ECO:0000256" key="1">
    <source>
        <dbReference type="SAM" id="Phobius"/>
    </source>
</evidence>
<dbReference type="OrthoDB" id="821805at2"/>
<accession>A0A506PHC4</accession>
<keyword evidence="1" id="KW-0812">Transmembrane</keyword>
<keyword evidence="1" id="KW-0472">Membrane</keyword>
<comment type="caution">
    <text evidence="2">The sequence shown here is derived from an EMBL/GenBank/DDBJ whole genome shotgun (WGS) entry which is preliminary data.</text>
</comment>
<reference evidence="2 3" key="1">
    <citation type="submission" date="2019-06" db="EMBL/GenBank/DDBJ databases">
        <title>Flavobacteriaceae Paucihalobacterium erythroidium CWB-1, complete genome.</title>
        <authorList>
            <person name="Wu S."/>
        </authorList>
    </citation>
    <scope>NUCLEOTIDE SEQUENCE [LARGE SCALE GENOMIC DNA]</scope>
    <source>
        <strain evidence="2 3">CWB-1</strain>
    </source>
</reference>
<evidence type="ECO:0000313" key="3">
    <source>
        <dbReference type="Proteomes" id="UP000317332"/>
    </source>
</evidence>
<dbReference type="Proteomes" id="UP000317332">
    <property type="component" value="Unassembled WGS sequence"/>
</dbReference>
<evidence type="ECO:0000313" key="2">
    <source>
        <dbReference type="EMBL" id="TPV32805.1"/>
    </source>
</evidence>
<proteinExistence type="predicted"/>
<protein>
    <submittedName>
        <fullName evidence="2">Uncharacterized protein</fullName>
    </submittedName>
</protein>
<gene>
    <name evidence="2" type="ORF">FJ651_10845</name>
</gene>
<dbReference type="AlphaFoldDB" id="A0A506PHC4"/>
<dbReference type="RefSeq" id="WP_140990552.1">
    <property type="nucleotide sequence ID" value="NZ_VHIQ01000005.1"/>
</dbReference>
<sequence>MISLFRKIRQNLLYENKRSRYLKYAIGEIFLVVIGILIALQINNWNQNRLLKNDEVLLVKQLLQDTKADALFFEERLYKLKTQAYFYNNLLNLCKGLAIEKDTIILSDFKNQPFTKLANQSNVLKNNPNAYEQLLSATLKIELQKYASKYEFVYRSIEYYNSQIEEYYVPLRITYYKEMPNIGEVKNYEDLRFLCDNDTNLGVIQLLKSTATTASSQTEDFININAQFTKKLIHFLENSHD</sequence>
<dbReference type="EMBL" id="VHIQ01000005">
    <property type="protein sequence ID" value="TPV32805.1"/>
    <property type="molecule type" value="Genomic_DNA"/>
</dbReference>
<keyword evidence="3" id="KW-1185">Reference proteome</keyword>
<keyword evidence="1" id="KW-1133">Transmembrane helix</keyword>
<name>A0A506PHC4_9FLAO</name>
<feature type="transmembrane region" description="Helical" evidence="1">
    <location>
        <begin position="21"/>
        <end position="42"/>
    </location>
</feature>
<organism evidence="2 3">
    <name type="scientific">Paucihalobacter ruber</name>
    <dbReference type="NCBI Taxonomy" id="2567861"/>
    <lineage>
        <taxon>Bacteria</taxon>
        <taxon>Pseudomonadati</taxon>
        <taxon>Bacteroidota</taxon>
        <taxon>Flavobacteriia</taxon>
        <taxon>Flavobacteriales</taxon>
        <taxon>Flavobacteriaceae</taxon>
        <taxon>Paucihalobacter</taxon>
    </lineage>
</organism>